<dbReference type="InterPro" id="IPR001205">
    <property type="entry name" value="RNA-dir_pol_C"/>
</dbReference>
<feature type="domain" description="SF3 helicase" evidence="39">
    <location>
        <begin position="1274"/>
        <end position="1438"/>
    </location>
</feature>
<dbReference type="Gene3D" id="4.10.90.10">
    <property type="entry name" value="Capsid protein VP4 superfamily, Picornavirus"/>
    <property type="match status" value="1"/>
</dbReference>
<dbReference type="Proteomes" id="UP000501640">
    <property type="component" value="Segment"/>
</dbReference>
<evidence type="ECO:0000256" key="30">
    <source>
        <dbReference type="ARBA" id="ARBA00023136"/>
    </source>
</evidence>
<dbReference type="PROSITE" id="PS51218">
    <property type="entry name" value="SF3_HELICASE_2"/>
    <property type="match status" value="1"/>
</dbReference>
<dbReference type="EMBL" id="KY432924">
    <property type="protein sequence ID" value="ATY47692.1"/>
    <property type="molecule type" value="Genomic_RNA"/>
</dbReference>
<evidence type="ECO:0000256" key="28">
    <source>
        <dbReference type="ARBA" id="ARBA00023039"/>
    </source>
</evidence>
<comment type="function">
    <text evidence="35">Lies on the inner surface of the capsid shell. After binding to the host receptor, the capsid undergoes conformational changes. Capsid protein VP4 is released, capsid protein VP1 N-terminus is externalized, and together, they shape a pore in the host membrane through which the viral genome is translocated into the host cell cytoplasm. After genome has been released, the channel shrinks.</text>
</comment>
<dbReference type="InterPro" id="IPR004004">
    <property type="entry name" value="Helic/Pol/Pept_Calicivir-typ"/>
</dbReference>
<dbReference type="Pfam" id="PF00910">
    <property type="entry name" value="RNA_helicase"/>
    <property type="match status" value="1"/>
</dbReference>
<dbReference type="Gene3D" id="1.20.960.20">
    <property type="match status" value="1"/>
</dbReference>
<keyword evidence="20" id="KW-0378">Hydrolase</keyword>
<keyword evidence="25" id="KW-0946">Virion</keyword>
<dbReference type="SUPFAM" id="SSF52540">
    <property type="entry name" value="P-loop containing nucleoside triphosphate hydrolases"/>
    <property type="match status" value="1"/>
</dbReference>
<evidence type="ECO:0000256" key="5">
    <source>
        <dbReference type="ARBA" id="ARBA00020107"/>
    </source>
</evidence>
<keyword evidence="17" id="KW-1143">T=pseudo3 icosahedral capsid protein</keyword>
<keyword evidence="31" id="KW-1035">Host cytoplasm</keyword>
<evidence type="ECO:0000256" key="13">
    <source>
        <dbReference type="ARBA" id="ARBA00022581"/>
    </source>
</evidence>
<dbReference type="GO" id="GO:0046718">
    <property type="term" value="P:symbiont entry into host cell"/>
    <property type="evidence" value="ECO:0007669"/>
    <property type="project" value="UniProtKB-KW"/>
</dbReference>
<evidence type="ECO:0000256" key="23">
    <source>
        <dbReference type="ARBA" id="ARBA00022807"/>
    </source>
</evidence>
<dbReference type="SUPFAM" id="SSF56672">
    <property type="entry name" value="DNA/RNA polymerases"/>
    <property type="match status" value="1"/>
</dbReference>
<evidence type="ECO:0000256" key="31">
    <source>
        <dbReference type="ARBA" id="ARBA00023200"/>
    </source>
</evidence>
<comment type="catalytic activity">
    <reaction evidence="37">
        <text>ATP + H2O = ADP + phosphate + H(+)</text>
        <dbReference type="Rhea" id="RHEA:13065"/>
        <dbReference type="ChEBI" id="CHEBI:15377"/>
        <dbReference type="ChEBI" id="CHEBI:15378"/>
        <dbReference type="ChEBI" id="CHEBI:30616"/>
        <dbReference type="ChEBI" id="CHEBI:43474"/>
        <dbReference type="ChEBI" id="CHEBI:456216"/>
        <dbReference type="EC" id="3.6.4.13"/>
    </reaction>
</comment>
<proteinExistence type="predicted"/>
<evidence type="ECO:0000256" key="14">
    <source>
        <dbReference type="ARBA" id="ARBA00022670"/>
    </source>
</evidence>
<dbReference type="GO" id="GO:0042025">
    <property type="term" value="C:host cell nucleus"/>
    <property type="evidence" value="ECO:0007669"/>
    <property type="project" value="UniProtKB-SubCell"/>
</dbReference>
<evidence type="ECO:0000256" key="22">
    <source>
        <dbReference type="ARBA" id="ARBA00022806"/>
    </source>
</evidence>
<keyword evidence="7" id="KW-0696">RNA-directed RNA polymerase</keyword>
<evidence type="ECO:0000256" key="15">
    <source>
        <dbReference type="ARBA" id="ARBA00022679"/>
    </source>
</evidence>
<keyword evidence="16" id="KW-0548">Nucleotidyltransferase</keyword>
<dbReference type="GO" id="GO:0006508">
    <property type="term" value="P:proteolysis"/>
    <property type="evidence" value="ECO:0007669"/>
    <property type="project" value="UniProtKB-KW"/>
</dbReference>
<evidence type="ECO:0000259" key="40">
    <source>
        <dbReference type="PROSITE" id="PS51874"/>
    </source>
</evidence>
<evidence type="ECO:0000256" key="32">
    <source>
        <dbReference type="ARBA" id="ARBA00023288"/>
    </source>
</evidence>
<keyword evidence="33" id="KW-1160">Virus entry into host cell</keyword>
<dbReference type="PROSITE" id="PS51874">
    <property type="entry name" value="PCV_3C_PRO"/>
    <property type="match status" value="1"/>
</dbReference>
<keyword evidence="30" id="KW-0472">Membrane</keyword>
<dbReference type="GO" id="GO:0019062">
    <property type="term" value="P:virion attachment to host cell"/>
    <property type="evidence" value="ECO:0007669"/>
    <property type="project" value="UniProtKB-KW"/>
</dbReference>
<keyword evidence="13" id="KW-0945">Host-virus interaction</keyword>
<dbReference type="GO" id="GO:0003968">
    <property type="term" value="F:RNA-directed RNA polymerase activity"/>
    <property type="evidence" value="ECO:0007669"/>
    <property type="project" value="UniProtKB-KW"/>
</dbReference>
<keyword evidence="21" id="KW-1161">Viral attachment to host cell</keyword>
<evidence type="ECO:0000256" key="6">
    <source>
        <dbReference type="ARBA" id="ARBA00022448"/>
    </source>
</evidence>
<dbReference type="GO" id="GO:0015267">
    <property type="term" value="F:channel activity"/>
    <property type="evidence" value="ECO:0007669"/>
    <property type="project" value="UniProtKB-KW"/>
</dbReference>
<dbReference type="SUPFAM" id="SSF50494">
    <property type="entry name" value="Trypsin-like serine proteases"/>
    <property type="match status" value="1"/>
</dbReference>
<evidence type="ECO:0000256" key="3">
    <source>
        <dbReference type="ARBA" id="ARBA00004307"/>
    </source>
</evidence>
<dbReference type="CDD" id="cd00205">
    <property type="entry name" value="rhv_like"/>
    <property type="match status" value="3"/>
</dbReference>
<evidence type="ECO:0000256" key="2">
    <source>
        <dbReference type="ARBA" id="ARBA00004295"/>
    </source>
</evidence>
<keyword evidence="28" id="KW-1182">Viral ion channel</keyword>
<keyword evidence="15" id="KW-0808">Transferase</keyword>
<dbReference type="InterPro" id="IPR001676">
    <property type="entry name" value="Picornavirus_capsid"/>
</dbReference>
<dbReference type="Pfam" id="PF00680">
    <property type="entry name" value="RdRP_1"/>
    <property type="match status" value="1"/>
</dbReference>
<dbReference type="InterPro" id="IPR043504">
    <property type="entry name" value="Peptidase_S1_PA_chymotrypsin"/>
</dbReference>
<keyword evidence="14" id="KW-0645">Protease</keyword>
<keyword evidence="24" id="KW-0067">ATP-binding</keyword>
<dbReference type="GO" id="GO:0006351">
    <property type="term" value="P:DNA-templated transcription"/>
    <property type="evidence" value="ECO:0007669"/>
    <property type="project" value="InterPro"/>
</dbReference>
<evidence type="ECO:0000256" key="33">
    <source>
        <dbReference type="ARBA" id="ARBA00023296"/>
    </source>
</evidence>
<evidence type="ECO:0000256" key="18">
    <source>
        <dbReference type="ARBA" id="ARBA00022707"/>
    </source>
</evidence>
<protein>
    <recommendedName>
        <fullName evidence="5">Genome polyprotein</fullName>
    </recommendedName>
</protein>
<dbReference type="InterPro" id="IPR029053">
    <property type="entry name" value="Viral_coat"/>
</dbReference>
<keyword evidence="11" id="KW-0167">Capsid protein</keyword>
<dbReference type="InterPro" id="IPR059138">
    <property type="entry name" value="Pico_VP1"/>
</dbReference>
<dbReference type="InterPro" id="IPR043128">
    <property type="entry name" value="Rev_trsase/Diguanyl_cyclase"/>
</dbReference>
<sequence>MELQGLSGEGEVTCHFCLDCETWPCVCFIEDSSEEVKKASEAVQFTLRLHELVSKLNNLVLLDPFDDLMDVEAPMESQGNSSSKGQSQNQSNGNFGTVVNNYYQNTYQGSVDMSGVGVGSKPTSTITGLVDSATSAFKTVAPLLMDQNTEEMTQLSDRVMTESAGNSAINTQSTVGRMVGYGVESDGSQLTSCGDVATKGQPATDRWYTYRLVPWTTSQDCYHYQFANLPYLLTQGEGGGVFAQNLLRHYTLKCGWKVQVQCNASHFHSGALLCFLAPEWPSHKVVKEWHPLYRPSGIHETHDTTTQLRDLPDLAFNTPEQWPVFPHQVLNLRTGTSIDLEVPYVGVTPTADPTQHNPWTLVIAVISPLAYSAGASPEIDITVSVQPVNPVWNGLRQPLTSQGLPTVPRENIGQFTTTLPDHTTPLYGLVKNRPTDYLPGEFTDLISVAKLPCFLSIFEGNTTALPYFSVGNSIPEGPLWSSNVVLSSTDLTNTMVGTMSNYFSQYRGSLNFNFLFTGTAMMKLKLLIAYTPPGAGIATSIDEAMQGTYCIWDIGLNSTWVFSVPFVSVSDWRFTQQGSANDLNSDGWITIWQLTPLTFPPGSPATANIVCYGSAGDDFSFRNPIFIQWMAPQGVDNAEKGETKDQDATEDYAGKRLDVDKSHTDVSFFYDRSRVLGFLFNYRYSSLDVVAPFVFNNAGKFVWGSATQNGGRSYLRTGHKSGLRVMRLCPHPSVGLYQIPFFLPAGNFDRAFWNLAPFTYFRADLEITVVPFDEGPESSALKLGEWKVYWFPCGAPVPRKNQTEAVNFEDWSWGGPEAAGDKAGPIISNLQPGIVNLDPQAVGRGTTPVSFQIPWNSPQTVCSTTYNGYASYSGLPGYYGMAPANFWGWLMISANRPDNDIAFLVYVRYKNMRTWVPRPVPSRPIRQDSRMRYPQLDLPRPTVLRNQVLESQGCFSGKGRKIRGLPLTLHTKDEPIVTFYRDRGVIQAYITNRGEAAVISNIHANHPLFDCHYVARSFHDWINFKLEEIKLESQGVSPSKQSQEEEDEDLQVIQSVCAALDAPGSAETLMEGWEAVKALKKRWAEAKEAVKNPQFWSKVVMAIIKLSVLTYAWFESEKTSVRAALGAFAVLATVEWAGLYDMLIENLQSVLTTPPPKKPIFDVNTCTYKVKKMTSQGPGYQKFKEGLSTANQAFNLAKSVDWLSNKLKEFINWVKGWFEQEEKTPKMQLAELVKNLPEWIVEIHEYREGKRPGVSQETKENIAKTYELAISQGNTGLANFLERFRNVWTHTNARVEPVVIVLKGKPGQGKSVAAQVIAQAVSKMATGHQSVYSFPPDSKYFDGYTGQYAMIMDDLGQNPDGEDFKVFCQMVSTTHFVPNMASLDQKGTSFQTQVIIVTTNQTNFRPVTIADPGAIARRITFEYSVEPDGCIQTDGKLDLAQSLEQTGEIGPPFQFDCPLLTHLKFREQGKGSKVLPEVVDEILGVLLHKKTQANRLNMLVSQGLALKVADPVLEQTLENLNKYIGELEQHRDSVLAARRDFDVLCKVILGFITAIAGVWAVKKFLCNGDEKGDTMVVTPKAVVVDNGSQGSYDGKAVKKPKKELQILSLENGNPQLDFEIYCATKMVYQIQFRDGTTVESQSAIAIKERVFVVNAHTMKADWDSFTLVRPEGSLSFKRDEGYDVVEIHKKGASTDLAFVRLHAGPLFKDNVSKFSEGLPKKNLEVTGVAHFCEVPLLFEGTVVTDVSSMNTTTGVYNNCFRYVAKTRKGYCGAAVVGLEGNAKRVFGMHAAGSEGIAGACCLQRSMIQKVLKQLGVDTKLESQGLMIEKEPGPFVHVSRRTQLRPTCAKETFNPQFGPAALSKNDKRLLPGVDLDQKIFSKHVQNVCKMPAVMSDMAREYANQIFTQLGRDNGPITVQEAILGMDGLDAMEKKTSPGLPYTLQNKRREDLIDFETGSIKDRGLINEIASYQLGNYESHVFQTFLKDEIRPLEKVREGKTRIVDVASVGHCIVGRTLLGRFASKFQTHPGFKIGSAIGCNPDVDWTRFYHDAMRRKYVYDVDYSNFDASHGTAVFDVIKQEIFNSANGFDPRVWNFLDSLAESNHAYESRRFKLVGGLPSGCSSTSVINTVINNVVIRTGLAMVYQNFDFYDVEILAYGDDLLIATDFELDLNLLKSRLETIGYKITPANKGQAFKSVMQIGEAQFLKRKFVIDEGRPFLIRPVMEKENLAAMLSFYRPGTMTERLESIVQLAVHSGKEVYDWLFKPYRDSGFLIPEWSTANRRWYANFE</sequence>
<accession>A0A2H4RDT1</accession>
<organism evidence="41 42">
    <name type="scientific">mupivirus A1</name>
    <dbReference type="NCBI Taxonomy" id="2847994"/>
    <lineage>
        <taxon>Viruses</taxon>
        <taxon>Riboviria</taxon>
        <taxon>Orthornavirae</taxon>
        <taxon>Pisuviricota</taxon>
        <taxon>Pisoniviricetes</taxon>
        <taxon>Picornavirales</taxon>
        <taxon>Picornaviridae</taxon>
        <taxon>Caphthovirinae</taxon>
        <taxon>Mupivirus</taxon>
        <taxon>Mupivirus arati</taxon>
        <taxon>Mupivirus A</taxon>
    </lineage>
</organism>
<dbReference type="Pfam" id="PF00548">
    <property type="entry name" value="Peptidase_C3"/>
    <property type="match status" value="1"/>
</dbReference>
<dbReference type="InterPro" id="IPR000605">
    <property type="entry name" value="Helicase_SF3_ssDNA/RNA_vir"/>
</dbReference>
<evidence type="ECO:0000256" key="34">
    <source>
        <dbReference type="ARBA" id="ARBA00023303"/>
    </source>
</evidence>
<dbReference type="Gene3D" id="2.40.10.10">
    <property type="entry name" value="Trypsin-like serine proteases"/>
    <property type="match status" value="1"/>
</dbReference>
<keyword evidence="26" id="KW-1043">Host membrane</keyword>
<comment type="function">
    <text evidence="36">Replicates the genomic and antigenomic RNAs by recognizing replications specific signals. Performs VPg uridylylation.</text>
</comment>
<evidence type="ECO:0000256" key="35">
    <source>
        <dbReference type="ARBA" id="ARBA00033716"/>
    </source>
</evidence>
<dbReference type="GO" id="GO:0004197">
    <property type="term" value="F:cysteine-type endopeptidase activity"/>
    <property type="evidence" value="ECO:0007669"/>
    <property type="project" value="InterPro"/>
</dbReference>
<evidence type="ECO:0000256" key="10">
    <source>
        <dbReference type="ARBA" id="ARBA00022553"/>
    </source>
</evidence>
<dbReference type="InterPro" id="IPR007094">
    <property type="entry name" value="RNA-dir_pol_PSvirus"/>
</dbReference>
<name>A0A2H4RDT1_9PICO</name>
<reference evidence="41 42" key="1">
    <citation type="journal article" date="2018" name="Microbiome">
        <title>Comparative analysis of rodent and small mammal viromes to better understand the wildlife origin of emerging infectious diseases.</title>
        <authorList>
            <person name="Wu Z."/>
            <person name="Lu L."/>
            <person name="Du J."/>
            <person name="Yang L."/>
            <person name="Ren X."/>
            <person name="Liu B."/>
            <person name="Jiang J."/>
            <person name="Yang J."/>
            <person name="Dong J."/>
            <person name="Sun L."/>
            <person name="Zhu Y."/>
            <person name="Li Y."/>
            <person name="Zheng D."/>
            <person name="Zhang C."/>
            <person name="Su H."/>
            <person name="Zheng Y."/>
            <person name="Zhou H."/>
            <person name="Zhu G."/>
            <person name="Li H."/>
            <person name="Chmura A."/>
            <person name="Yang F."/>
            <person name="Daszak P."/>
            <person name="Wang J."/>
            <person name="Liu Q."/>
            <person name="Jin Q."/>
        </authorList>
    </citation>
    <scope>NUCLEOTIDE SEQUENCE [LARGE SCALE GENOMIC DNA]</scope>
    <source>
        <strain evidence="41">RtRn-PicoV/YN2014</strain>
    </source>
</reference>
<dbReference type="InterPro" id="IPR000199">
    <property type="entry name" value="Peptidase_C3A/C3B_picornavir"/>
</dbReference>
<dbReference type="PROSITE" id="PS50507">
    <property type="entry name" value="RDRP_SSRNA_POS"/>
    <property type="match status" value="1"/>
</dbReference>
<evidence type="ECO:0000256" key="21">
    <source>
        <dbReference type="ARBA" id="ARBA00022804"/>
    </source>
</evidence>
<dbReference type="GO" id="GO:0044162">
    <property type="term" value="C:host cell cytoplasmic vesicle membrane"/>
    <property type="evidence" value="ECO:0007669"/>
    <property type="project" value="UniProtKB-SubCell"/>
</dbReference>
<keyword evidence="9" id="KW-0191">Covalent protein-RNA linkage</keyword>
<dbReference type="InterPro" id="IPR043502">
    <property type="entry name" value="DNA/RNA_pol_sf"/>
</dbReference>
<dbReference type="Pfam" id="PF00073">
    <property type="entry name" value="Rhv"/>
    <property type="match status" value="2"/>
</dbReference>
<evidence type="ECO:0000256" key="20">
    <source>
        <dbReference type="ARBA" id="ARBA00022801"/>
    </source>
</evidence>
<dbReference type="GO" id="GO:0039694">
    <property type="term" value="P:viral RNA genome replication"/>
    <property type="evidence" value="ECO:0007669"/>
    <property type="project" value="InterPro"/>
</dbReference>
<dbReference type="InterPro" id="IPR009003">
    <property type="entry name" value="Peptidase_S1_PA"/>
</dbReference>
<evidence type="ECO:0000313" key="41">
    <source>
        <dbReference type="EMBL" id="ATY47692.1"/>
    </source>
</evidence>
<evidence type="ECO:0000256" key="26">
    <source>
        <dbReference type="ARBA" id="ARBA00022870"/>
    </source>
</evidence>
<evidence type="ECO:0000259" key="38">
    <source>
        <dbReference type="PROSITE" id="PS50507"/>
    </source>
</evidence>
<dbReference type="InterPro" id="IPR044067">
    <property type="entry name" value="PCV_3C_PRO"/>
</dbReference>
<keyword evidence="8" id="KW-1036">Host cytoplasmic vesicle</keyword>
<comment type="subcellular location">
    <subcellularLocation>
        <location evidence="2">Host cytoplasmic vesicle membrane</location>
        <topology evidence="2">Peripheral membrane protein</topology>
        <orientation evidence="2">Cytoplasmic side</orientation>
    </subcellularLocation>
    <subcellularLocation>
        <location evidence="3">Host nucleus</location>
        <location evidence="3">Host nucleolus</location>
    </subcellularLocation>
    <subcellularLocation>
        <location evidence="4">Virion</location>
    </subcellularLocation>
</comment>
<keyword evidence="22" id="KW-0347">Helicase</keyword>
<keyword evidence="6" id="KW-0813">Transport</keyword>
<evidence type="ECO:0000256" key="7">
    <source>
        <dbReference type="ARBA" id="ARBA00022484"/>
    </source>
</evidence>
<evidence type="ECO:0000256" key="37">
    <source>
        <dbReference type="ARBA" id="ARBA00047984"/>
    </source>
</evidence>
<evidence type="ECO:0000256" key="19">
    <source>
        <dbReference type="ARBA" id="ARBA00022741"/>
    </source>
</evidence>
<dbReference type="GO" id="GO:0039618">
    <property type="term" value="C:T=pseudo3 icosahedral viral capsid"/>
    <property type="evidence" value="ECO:0007669"/>
    <property type="project" value="UniProtKB-KW"/>
</dbReference>
<dbReference type="InterPro" id="IPR014759">
    <property type="entry name" value="Helicase_SF3_ssRNA_vir"/>
</dbReference>
<evidence type="ECO:0000259" key="39">
    <source>
        <dbReference type="PROSITE" id="PS51218"/>
    </source>
</evidence>
<evidence type="ECO:0000256" key="9">
    <source>
        <dbReference type="ARBA" id="ARBA00022520"/>
    </source>
</evidence>
<dbReference type="GO" id="GO:0005524">
    <property type="term" value="F:ATP binding"/>
    <property type="evidence" value="ECO:0007669"/>
    <property type="project" value="UniProtKB-KW"/>
</dbReference>
<keyword evidence="18" id="KW-0519">Myristate</keyword>
<evidence type="ECO:0000256" key="16">
    <source>
        <dbReference type="ARBA" id="ARBA00022695"/>
    </source>
</evidence>
<dbReference type="GO" id="GO:0003724">
    <property type="term" value="F:RNA helicase activity"/>
    <property type="evidence" value="ECO:0007669"/>
    <property type="project" value="InterPro"/>
</dbReference>
<feature type="domain" description="Peptidase C3" evidence="40">
    <location>
        <begin position="1613"/>
        <end position="1807"/>
    </location>
</feature>
<evidence type="ECO:0000256" key="24">
    <source>
        <dbReference type="ARBA" id="ARBA00022840"/>
    </source>
</evidence>
<evidence type="ECO:0000256" key="17">
    <source>
        <dbReference type="ARBA" id="ARBA00022706"/>
    </source>
</evidence>
<evidence type="ECO:0000256" key="29">
    <source>
        <dbReference type="ARBA" id="ARBA00023065"/>
    </source>
</evidence>
<keyword evidence="29" id="KW-0406">Ion transport</keyword>
<feature type="domain" description="RdRp catalytic" evidence="38">
    <location>
        <begin position="2055"/>
        <end position="2173"/>
    </location>
</feature>
<comment type="function">
    <text evidence="1">VP0 precursor is a component of immature procapsids.</text>
</comment>
<keyword evidence="32" id="KW-0449">Lipoprotein</keyword>
<keyword evidence="19" id="KW-0547">Nucleotide-binding</keyword>
<evidence type="ECO:0000313" key="42">
    <source>
        <dbReference type="Proteomes" id="UP000501640"/>
    </source>
</evidence>
<evidence type="ECO:0000256" key="36">
    <source>
        <dbReference type="ARBA" id="ARBA00045446"/>
    </source>
</evidence>
<evidence type="ECO:0000256" key="12">
    <source>
        <dbReference type="ARBA" id="ARBA00022562"/>
    </source>
</evidence>
<dbReference type="Gene3D" id="3.30.70.270">
    <property type="match status" value="2"/>
</dbReference>
<dbReference type="Pfam" id="PF22663">
    <property type="entry name" value="Rhv_5"/>
    <property type="match status" value="1"/>
</dbReference>
<dbReference type="InterPro" id="IPR037080">
    <property type="entry name" value="Capsid_VP4_sf_Picornavirus"/>
</dbReference>
<evidence type="ECO:0000256" key="11">
    <source>
        <dbReference type="ARBA" id="ARBA00022561"/>
    </source>
</evidence>
<evidence type="ECO:0000256" key="25">
    <source>
        <dbReference type="ARBA" id="ARBA00022844"/>
    </source>
</evidence>
<dbReference type="PRINTS" id="PR00918">
    <property type="entry name" value="CALICVIRUSNS"/>
</dbReference>
<keyword evidence="27" id="KW-0693">Viral RNA replication</keyword>
<keyword evidence="42" id="KW-1185">Reference proteome</keyword>
<evidence type="ECO:0000256" key="8">
    <source>
        <dbReference type="ARBA" id="ARBA00022488"/>
    </source>
</evidence>
<dbReference type="GO" id="GO:0003723">
    <property type="term" value="F:RNA binding"/>
    <property type="evidence" value="ECO:0007669"/>
    <property type="project" value="InterPro"/>
</dbReference>
<evidence type="ECO:0000256" key="27">
    <source>
        <dbReference type="ARBA" id="ARBA00022953"/>
    </source>
</evidence>
<evidence type="ECO:0000256" key="4">
    <source>
        <dbReference type="ARBA" id="ARBA00004328"/>
    </source>
</evidence>
<dbReference type="InterPro" id="IPR033703">
    <property type="entry name" value="Rhv-like"/>
</dbReference>
<keyword evidence="34" id="KW-0407">Ion channel</keyword>
<evidence type="ECO:0000256" key="1">
    <source>
        <dbReference type="ARBA" id="ARBA00002982"/>
    </source>
</evidence>
<dbReference type="GO" id="GO:0005198">
    <property type="term" value="F:structural molecule activity"/>
    <property type="evidence" value="ECO:0007669"/>
    <property type="project" value="InterPro"/>
</dbReference>
<keyword evidence="23" id="KW-0788">Thiol protease</keyword>
<keyword evidence="12" id="KW-1048">Host nucleus</keyword>
<keyword evidence="10" id="KW-0597">Phosphoprotein</keyword>
<dbReference type="SUPFAM" id="SSF88633">
    <property type="entry name" value="Positive stranded ssRNA viruses"/>
    <property type="match status" value="2"/>
</dbReference>
<dbReference type="GO" id="GO:0034220">
    <property type="term" value="P:monoatomic ion transmembrane transport"/>
    <property type="evidence" value="ECO:0007669"/>
    <property type="project" value="UniProtKB-KW"/>
</dbReference>
<dbReference type="Gene3D" id="2.60.120.20">
    <property type="match status" value="3"/>
</dbReference>
<dbReference type="InterPro" id="IPR027417">
    <property type="entry name" value="P-loop_NTPase"/>
</dbReference>